<evidence type="ECO:0000313" key="3">
    <source>
        <dbReference type="Proteomes" id="UP000265703"/>
    </source>
</evidence>
<dbReference type="Proteomes" id="UP000265703">
    <property type="component" value="Unassembled WGS sequence"/>
</dbReference>
<evidence type="ECO:0000256" key="1">
    <source>
        <dbReference type="SAM" id="MobiDB-lite"/>
    </source>
</evidence>
<accession>A0A397THF8</accession>
<name>A0A397THF8_9GLOM</name>
<protein>
    <submittedName>
        <fullName evidence="2">Uncharacterized protein</fullName>
    </submittedName>
</protein>
<gene>
    <name evidence="2" type="ORF">C1645_813748</name>
</gene>
<proteinExistence type="predicted"/>
<dbReference type="AlphaFoldDB" id="A0A397THF8"/>
<feature type="region of interest" description="Disordered" evidence="1">
    <location>
        <begin position="43"/>
        <end position="63"/>
    </location>
</feature>
<evidence type="ECO:0000313" key="2">
    <source>
        <dbReference type="EMBL" id="RIA97690.1"/>
    </source>
</evidence>
<comment type="caution">
    <text evidence="2">The sequence shown here is derived from an EMBL/GenBank/DDBJ whole genome shotgun (WGS) entry which is preliminary data.</text>
</comment>
<organism evidence="2 3">
    <name type="scientific">Glomus cerebriforme</name>
    <dbReference type="NCBI Taxonomy" id="658196"/>
    <lineage>
        <taxon>Eukaryota</taxon>
        <taxon>Fungi</taxon>
        <taxon>Fungi incertae sedis</taxon>
        <taxon>Mucoromycota</taxon>
        <taxon>Glomeromycotina</taxon>
        <taxon>Glomeromycetes</taxon>
        <taxon>Glomerales</taxon>
        <taxon>Glomeraceae</taxon>
        <taxon>Glomus</taxon>
    </lineage>
</organism>
<keyword evidence="3" id="KW-1185">Reference proteome</keyword>
<dbReference type="EMBL" id="QKYT01000026">
    <property type="protein sequence ID" value="RIA97690.1"/>
    <property type="molecule type" value="Genomic_DNA"/>
</dbReference>
<sequence length="80" mass="9087">MLEYGVNDNNDKMTQYDDVSLTDPNLDYLLNLAEMNLIQPEDLDEIGESLQSESKGRKKADPEKETIDAIFNVKVVYSDS</sequence>
<reference evidence="2 3" key="1">
    <citation type="submission" date="2018-06" db="EMBL/GenBank/DDBJ databases">
        <title>Comparative genomics reveals the genomic features of Rhizophagus irregularis, R. cerebriforme, R. diaphanum and Gigaspora rosea, and their symbiotic lifestyle signature.</title>
        <authorList>
            <person name="Morin E."/>
            <person name="San Clemente H."/>
            <person name="Chen E.C.H."/>
            <person name="De La Providencia I."/>
            <person name="Hainaut M."/>
            <person name="Kuo A."/>
            <person name="Kohler A."/>
            <person name="Murat C."/>
            <person name="Tang N."/>
            <person name="Roy S."/>
            <person name="Loubradou J."/>
            <person name="Henrissat B."/>
            <person name="Grigoriev I.V."/>
            <person name="Corradi N."/>
            <person name="Roux C."/>
            <person name="Martin F.M."/>
        </authorList>
    </citation>
    <scope>NUCLEOTIDE SEQUENCE [LARGE SCALE GENOMIC DNA]</scope>
    <source>
        <strain evidence="2 3">DAOM 227022</strain>
    </source>
</reference>
<dbReference type="OrthoDB" id="2410685at2759"/>